<name>A0A4R2P1W9_9FLAO</name>
<reference evidence="1 2" key="1">
    <citation type="submission" date="2019-03" db="EMBL/GenBank/DDBJ databases">
        <title>Genomic Encyclopedia of Type Strains, Phase IV (KMG-IV): sequencing the most valuable type-strain genomes for metagenomic binning, comparative biology and taxonomic classification.</title>
        <authorList>
            <person name="Goeker M."/>
        </authorList>
    </citation>
    <scope>NUCLEOTIDE SEQUENCE [LARGE SCALE GENOMIC DNA]</scope>
    <source>
        <strain evidence="1 2">DSM 14836</strain>
    </source>
</reference>
<gene>
    <name evidence="1" type="ORF">EV195_101238</name>
</gene>
<dbReference type="InterPro" id="IPR021457">
    <property type="entry name" value="DUF3108"/>
</dbReference>
<dbReference type="Pfam" id="PF11306">
    <property type="entry name" value="DUF3108"/>
    <property type="match status" value="1"/>
</dbReference>
<organism evidence="1 2">
    <name type="scientific">Tenacibaculum skagerrakense</name>
    <dbReference type="NCBI Taxonomy" id="186571"/>
    <lineage>
        <taxon>Bacteria</taxon>
        <taxon>Pseudomonadati</taxon>
        <taxon>Bacteroidota</taxon>
        <taxon>Flavobacteriia</taxon>
        <taxon>Flavobacteriales</taxon>
        <taxon>Flavobacteriaceae</taxon>
        <taxon>Tenacibaculum</taxon>
    </lineage>
</organism>
<dbReference type="Proteomes" id="UP000294564">
    <property type="component" value="Unassembled WGS sequence"/>
</dbReference>
<accession>A0A4R2P1W9</accession>
<comment type="caution">
    <text evidence="1">The sequence shown here is derived from an EMBL/GenBank/DDBJ whole genome shotgun (WGS) entry which is preliminary data.</text>
</comment>
<evidence type="ECO:0000313" key="1">
    <source>
        <dbReference type="EMBL" id="TCP28078.1"/>
    </source>
</evidence>
<protein>
    <submittedName>
        <fullName evidence="1">Uncharacterized protein DUF3108</fullName>
    </submittedName>
</protein>
<dbReference type="EMBL" id="SLXM01000001">
    <property type="protein sequence ID" value="TCP28078.1"/>
    <property type="molecule type" value="Genomic_DNA"/>
</dbReference>
<sequence length="268" mass="31102">MSYFFHKFEIMKKILVFLLLVTISLSSSSQEAIPAFQDGEWLRYRMSYSGFLKAGEATLELKEENYKGKKVLHAIGKGKTSSVVGWFFKVRDRYESYFDPKEVKPYYFVRDIDEGGYKKKKNITFDHEKNTAHVKDILKKRDTTISVTGPQDMISTFYFLRSYNTKNLKKGDEIHVNMFFDEKQYPFKLLFLGYETLSTQFGKVRTQMFRPLVQAGRVFKAKESVTVWITADDNKVPIKMRASLSVGSLRAELDAFKGLANPFEIVVE</sequence>
<evidence type="ECO:0000313" key="2">
    <source>
        <dbReference type="Proteomes" id="UP000294564"/>
    </source>
</evidence>
<dbReference type="AlphaFoldDB" id="A0A4R2P1W9"/>
<keyword evidence="2" id="KW-1185">Reference proteome</keyword>
<proteinExistence type="predicted"/>